<organism evidence="4 5">
    <name type="scientific">Spirosoma telluris</name>
    <dbReference type="NCBI Taxonomy" id="2183553"/>
    <lineage>
        <taxon>Bacteria</taxon>
        <taxon>Pseudomonadati</taxon>
        <taxon>Bacteroidota</taxon>
        <taxon>Cytophagia</taxon>
        <taxon>Cytophagales</taxon>
        <taxon>Cytophagaceae</taxon>
        <taxon>Spirosoma</taxon>
    </lineage>
</organism>
<feature type="transmembrane region" description="Helical" evidence="2">
    <location>
        <begin position="75"/>
        <end position="98"/>
    </location>
</feature>
<keyword evidence="5" id="KW-1185">Reference proteome</keyword>
<evidence type="ECO:0000313" key="5">
    <source>
        <dbReference type="Proteomes" id="UP000249016"/>
    </source>
</evidence>
<dbReference type="Proteomes" id="UP000249016">
    <property type="component" value="Unassembled WGS sequence"/>
</dbReference>
<evidence type="ECO:0000256" key="1">
    <source>
        <dbReference type="ARBA" id="ARBA00006464"/>
    </source>
</evidence>
<dbReference type="RefSeq" id="WP_111342256.1">
    <property type="nucleotide sequence ID" value="NZ_QLII01000001.1"/>
</dbReference>
<reference evidence="4 5" key="1">
    <citation type="submission" date="2018-06" db="EMBL/GenBank/DDBJ databases">
        <title>Spirosoma sp. HMF3257 Genome sequencing and assembly.</title>
        <authorList>
            <person name="Kang H."/>
            <person name="Cha I."/>
            <person name="Kim H."/>
            <person name="Kang J."/>
            <person name="Joh K."/>
        </authorList>
    </citation>
    <scope>NUCLEOTIDE SEQUENCE [LARGE SCALE GENOMIC DNA]</scope>
    <source>
        <strain evidence="4 5">HMF3257</strain>
    </source>
</reference>
<dbReference type="OrthoDB" id="9774190at2"/>
<keyword evidence="2" id="KW-0472">Membrane</keyword>
<name>A0A327NHH8_9BACT</name>
<dbReference type="GO" id="GO:0016780">
    <property type="term" value="F:phosphotransferase activity, for other substituted phosphate groups"/>
    <property type="evidence" value="ECO:0007669"/>
    <property type="project" value="TreeGrafter"/>
</dbReference>
<dbReference type="Pfam" id="PF02397">
    <property type="entry name" value="Bac_transf"/>
    <property type="match status" value="1"/>
</dbReference>
<protein>
    <submittedName>
        <fullName evidence="4">Sugar transferase</fullName>
    </submittedName>
</protein>
<keyword evidence="4" id="KW-0808">Transferase</keyword>
<proteinExistence type="inferred from homology"/>
<dbReference type="PANTHER" id="PTHR30576:SF0">
    <property type="entry name" value="UNDECAPRENYL-PHOSPHATE N-ACETYLGALACTOSAMINYL 1-PHOSPHATE TRANSFERASE-RELATED"/>
    <property type="match status" value="1"/>
</dbReference>
<comment type="caution">
    <text evidence="4">The sequence shown here is derived from an EMBL/GenBank/DDBJ whole genome shotgun (WGS) entry which is preliminary data.</text>
</comment>
<comment type="similarity">
    <text evidence="1">Belongs to the bacterial sugar transferase family.</text>
</comment>
<evidence type="ECO:0000313" key="4">
    <source>
        <dbReference type="EMBL" id="RAI74712.1"/>
    </source>
</evidence>
<evidence type="ECO:0000256" key="2">
    <source>
        <dbReference type="SAM" id="Phobius"/>
    </source>
</evidence>
<dbReference type="AlphaFoldDB" id="A0A327NHH8"/>
<sequence>MSRASTFFQRNDSELISKEFAVSYAHIDFDIPTETRQRGSKPVSNVFLQWTPNQEVVSLPKTTFYTQTGKRILDIAVSILVIVFVLSWLIPVIGALIVTESAGPVFFIQARSGRRGQAFRCFKFRTMINAPQGQQGFRQTARNDNRVTALGRFLRRTNLDEMPQFINVLLGDMSLVGPRPHAIQHDILHWDSTAYRERYWVRPGITGLAQVRGARGATGDGQWMEHRVRYDHLYIPRQSFLLDMKICFRTVKLMFKGDGNAW</sequence>
<keyword evidence="2" id="KW-1133">Transmembrane helix</keyword>
<dbReference type="InterPro" id="IPR003362">
    <property type="entry name" value="Bact_transf"/>
</dbReference>
<dbReference type="EMBL" id="QLII01000001">
    <property type="protein sequence ID" value="RAI74712.1"/>
    <property type="molecule type" value="Genomic_DNA"/>
</dbReference>
<dbReference type="PANTHER" id="PTHR30576">
    <property type="entry name" value="COLANIC BIOSYNTHESIS UDP-GLUCOSE LIPID CARRIER TRANSFERASE"/>
    <property type="match status" value="1"/>
</dbReference>
<keyword evidence="2" id="KW-0812">Transmembrane</keyword>
<feature type="domain" description="Bacterial sugar transferase" evidence="3">
    <location>
        <begin position="70"/>
        <end position="256"/>
    </location>
</feature>
<evidence type="ECO:0000259" key="3">
    <source>
        <dbReference type="Pfam" id="PF02397"/>
    </source>
</evidence>
<gene>
    <name evidence="4" type="ORF">HMF3257_11380</name>
</gene>
<accession>A0A327NHH8</accession>